<evidence type="ECO:0000256" key="4">
    <source>
        <dbReference type="ARBA" id="ARBA00022692"/>
    </source>
</evidence>
<evidence type="ECO:0000256" key="5">
    <source>
        <dbReference type="ARBA" id="ARBA00022989"/>
    </source>
</evidence>
<proteinExistence type="inferred from homology"/>
<keyword evidence="11" id="KW-1185">Reference proteome</keyword>
<protein>
    <submittedName>
        <fullName evidence="10">Aquaporin</fullName>
    </submittedName>
</protein>
<feature type="region of interest" description="Disordered" evidence="8">
    <location>
        <begin position="1"/>
        <end position="22"/>
    </location>
</feature>
<evidence type="ECO:0000313" key="10">
    <source>
        <dbReference type="EMBL" id="BFG06245.1"/>
    </source>
</evidence>
<evidence type="ECO:0000256" key="1">
    <source>
        <dbReference type="ARBA" id="ARBA00004141"/>
    </source>
</evidence>
<sequence>MSVQQQQQQPQQAVQAVPTGQQQKTAVTGAQAAGGAGAMASAKSKPKSRSTCWLLQRRQLNNISIVFAELIATAMLMFLGCMGCIQNSFFTNGHFQCALNFGFVVLICIQCFGCVCGAHLNPAVTLANYIYNMISLPMAVAYFFAQMLGAFIGYGLLKAIMPESAIYSTDTPSGVCVTSVHSSLTGLQGVVIEFLITSALIAICCGVWDPRNAKFQDSVGVRFGLAISCLSLTAGQFTGASMNPARSFAPALWNGAWENHWIYWVGPMAGALVSSLIYKYAFRREVEELEEQESTMSTKRTAEQEFA</sequence>
<dbReference type="PROSITE" id="PS00221">
    <property type="entry name" value="MIP"/>
    <property type="match status" value="1"/>
</dbReference>
<keyword evidence="6 9" id="KW-0472">Membrane</keyword>
<feature type="transmembrane region" description="Helical" evidence="9">
    <location>
        <begin position="261"/>
        <end position="282"/>
    </location>
</feature>
<evidence type="ECO:0000256" key="7">
    <source>
        <dbReference type="RuleBase" id="RU000477"/>
    </source>
</evidence>
<evidence type="ECO:0000256" key="9">
    <source>
        <dbReference type="SAM" id="Phobius"/>
    </source>
</evidence>
<dbReference type="FunFam" id="1.20.1080.10:FF:000020">
    <property type="entry name" value="Entomoglyceroporin 4, isoform A"/>
    <property type="match status" value="1"/>
</dbReference>
<feature type="transmembrane region" description="Helical" evidence="9">
    <location>
        <begin position="101"/>
        <end position="121"/>
    </location>
</feature>
<dbReference type="InterPro" id="IPR000425">
    <property type="entry name" value="MIP"/>
</dbReference>
<evidence type="ECO:0000256" key="8">
    <source>
        <dbReference type="SAM" id="MobiDB-lite"/>
    </source>
</evidence>
<gene>
    <name evidence="10" type="ORF">DMAD_04795</name>
</gene>
<dbReference type="Pfam" id="PF00230">
    <property type="entry name" value="MIP"/>
    <property type="match status" value="1"/>
</dbReference>
<dbReference type="EMBL" id="AP029267">
    <property type="protein sequence ID" value="BFG06245.1"/>
    <property type="molecule type" value="Genomic_DNA"/>
</dbReference>
<dbReference type="PANTHER" id="PTHR19139:SF270">
    <property type="entry name" value="ENTOMOGLYCEROPORIN 1-RELATED"/>
    <property type="match status" value="1"/>
</dbReference>
<dbReference type="InterPro" id="IPR022357">
    <property type="entry name" value="MIP_CS"/>
</dbReference>
<evidence type="ECO:0000313" key="11">
    <source>
        <dbReference type="Proteomes" id="UP001500889"/>
    </source>
</evidence>
<feature type="transmembrane region" description="Helical" evidence="9">
    <location>
        <begin position="133"/>
        <end position="157"/>
    </location>
</feature>
<dbReference type="GO" id="GO:0005886">
    <property type="term" value="C:plasma membrane"/>
    <property type="evidence" value="ECO:0007669"/>
    <property type="project" value="TreeGrafter"/>
</dbReference>
<comment type="similarity">
    <text evidence="2 7">Belongs to the MIP/aquaporin (TC 1.A.8) family.</text>
</comment>
<dbReference type="AlphaFoldDB" id="A0AAU9GF77"/>
<feature type="transmembrane region" description="Helical" evidence="9">
    <location>
        <begin position="187"/>
        <end position="208"/>
    </location>
</feature>
<keyword evidence="5 9" id="KW-1133">Transmembrane helix</keyword>
<dbReference type="Proteomes" id="UP001500889">
    <property type="component" value="Chromosome E"/>
</dbReference>
<keyword evidence="4 7" id="KW-0812">Transmembrane</keyword>
<name>A0AAU9GF77_DROMD</name>
<feature type="transmembrane region" description="Helical" evidence="9">
    <location>
        <begin position="65"/>
        <end position="89"/>
    </location>
</feature>
<accession>A0AAU9GF77</accession>
<dbReference type="Gene3D" id="1.20.1080.10">
    <property type="entry name" value="Glycerol uptake facilitator protein"/>
    <property type="match status" value="1"/>
</dbReference>
<dbReference type="PANTHER" id="PTHR19139">
    <property type="entry name" value="AQUAPORIN TRANSPORTER"/>
    <property type="match status" value="1"/>
</dbReference>
<dbReference type="SUPFAM" id="SSF81338">
    <property type="entry name" value="Aquaporin-like"/>
    <property type="match status" value="1"/>
</dbReference>
<evidence type="ECO:0000256" key="6">
    <source>
        <dbReference type="ARBA" id="ARBA00023136"/>
    </source>
</evidence>
<reference evidence="10 11" key="1">
    <citation type="submission" date="2024-02" db="EMBL/GenBank/DDBJ databases">
        <title>A chromosome-level genome assembly of Drosophila madeirensis, a fruit fly species endemic to Madeira island.</title>
        <authorList>
            <person name="Tomihara K."/>
            <person name="Llopart A."/>
            <person name="Yamamoto D."/>
        </authorList>
    </citation>
    <scope>NUCLEOTIDE SEQUENCE [LARGE SCALE GENOMIC DNA]</scope>
    <source>
        <strain evidence="10 11">RF1</strain>
    </source>
</reference>
<dbReference type="InterPro" id="IPR023271">
    <property type="entry name" value="Aquaporin-like"/>
</dbReference>
<evidence type="ECO:0000256" key="3">
    <source>
        <dbReference type="ARBA" id="ARBA00022448"/>
    </source>
</evidence>
<organism evidence="10 11">
    <name type="scientific">Drosophila madeirensis</name>
    <name type="common">Fruit fly</name>
    <dbReference type="NCBI Taxonomy" id="30013"/>
    <lineage>
        <taxon>Eukaryota</taxon>
        <taxon>Metazoa</taxon>
        <taxon>Ecdysozoa</taxon>
        <taxon>Arthropoda</taxon>
        <taxon>Hexapoda</taxon>
        <taxon>Insecta</taxon>
        <taxon>Pterygota</taxon>
        <taxon>Neoptera</taxon>
        <taxon>Endopterygota</taxon>
        <taxon>Diptera</taxon>
        <taxon>Brachycera</taxon>
        <taxon>Muscomorpha</taxon>
        <taxon>Ephydroidea</taxon>
        <taxon>Drosophilidae</taxon>
        <taxon>Drosophila</taxon>
        <taxon>Sophophora</taxon>
    </lineage>
</organism>
<dbReference type="PRINTS" id="PR00783">
    <property type="entry name" value="MINTRINSICP"/>
</dbReference>
<comment type="subcellular location">
    <subcellularLocation>
        <location evidence="1">Membrane</location>
        <topology evidence="1">Multi-pass membrane protein</topology>
    </subcellularLocation>
</comment>
<dbReference type="GO" id="GO:0015267">
    <property type="term" value="F:channel activity"/>
    <property type="evidence" value="ECO:0007669"/>
    <property type="project" value="InterPro"/>
</dbReference>
<evidence type="ECO:0000256" key="2">
    <source>
        <dbReference type="ARBA" id="ARBA00006175"/>
    </source>
</evidence>
<dbReference type="InterPro" id="IPR034294">
    <property type="entry name" value="Aquaporin_transptr"/>
</dbReference>
<keyword evidence="3 7" id="KW-0813">Transport</keyword>
<feature type="transmembrane region" description="Helical" evidence="9">
    <location>
        <begin position="220"/>
        <end position="241"/>
    </location>
</feature>